<keyword evidence="2 6" id="KW-0812">Transmembrane</keyword>
<dbReference type="OrthoDB" id="196103at2759"/>
<dbReference type="GO" id="GO:0016020">
    <property type="term" value="C:membrane"/>
    <property type="evidence" value="ECO:0007669"/>
    <property type="project" value="UniProtKB-SubCell"/>
</dbReference>
<dbReference type="AlphaFoldDB" id="A0A3E2HI11"/>
<dbReference type="SUPFAM" id="SSF103473">
    <property type="entry name" value="MFS general substrate transporter"/>
    <property type="match status" value="1"/>
</dbReference>
<dbReference type="InterPro" id="IPR035906">
    <property type="entry name" value="MetI-like_sf"/>
</dbReference>
<feature type="transmembrane region" description="Helical" evidence="6">
    <location>
        <begin position="81"/>
        <end position="101"/>
    </location>
</feature>
<proteinExistence type="predicted"/>
<feature type="transmembrane region" description="Helical" evidence="6">
    <location>
        <begin position="20"/>
        <end position="43"/>
    </location>
</feature>
<dbReference type="PANTHER" id="PTHR23294">
    <property type="entry name" value="ET TRANSLATION PRODUCT-RELATED"/>
    <property type="match status" value="1"/>
</dbReference>
<feature type="transmembrane region" description="Helical" evidence="6">
    <location>
        <begin position="338"/>
        <end position="364"/>
    </location>
</feature>
<dbReference type="InterPro" id="IPR010291">
    <property type="entry name" value="Ion_channel_UNC-93"/>
</dbReference>
<evidence type="ECO:0000256" key="3">
    <source>
        <dbReference type="ARBA" id="ARBA00022989"/>
    </source>
</evidence>
<dbReference type="OMA" id="INWISST"/>
<dbReference type="Proteomes" id="UP000258309">
    <property type="component" value="Unassembled WGS sequence"/>
</dbReference>
<dbReference type="PANTHER" id="PTHR23294:SF59">
    <property type="entry name" value="UNC93-LIKE PROTEIN C922.05C"/>
    <property type="match status" value="1"/>
</dbReference>
<evidence type="ECO:0000256" key="6">
    <source>
        <dbReference type="SAM" id="Phobius"/>
    </source>
</evidence>
<gene>
    <name evidence="7" type="ORF">B7463_g3568</name>
</gene>
<dbReference type="Gene3D" id="1.10.3720.10">
    <property type="entry name" value="MetI-like"/>
    <property type="match status" value="1"/>
</dbReference>
<sequence length="490" mass="53979">MKGFENFPQFRYRSPYWQNFLSGITIAFTAGIYVALNLLGAGGGQPNSAQVSTRLNATLNSVWVLSSAIGSVVLHTVGPGITAFIGVSGYVVYVGGLWYLSNTGKVAFPYFSAICIGLSAGLVFVTNGYIMLSYAEEMEKGMYVTTGFGLLAGGEIIGGIIPLLLARNNNSVGGVPTAVYIVFIVIMVLTAFAGLFILPPNKIKRDDGSGVAAVKYRGLWVELKSNLSDLCDKRLLMMIPCFLPAECYLVYLGSTNAFHNNLRTRCLLSFMSVVLQIPFSLLLQWLLDNKRWKRKTRALLGLTYVGVPLMASWIWEMIRTRNYDRHNPPVPMDWTDDGFAPIFVLFMINWISSTLWQYIIMYFLGTLTNDPIKGSHYAGGFRACLAAGESVVFGLDSLDLPFIKEAGIIFTFYATGILIYAYFALYVVEETKYFQEENVVVPTHVLEETGHTVEGTEVITDGKEKSEAVTSDIKEKSSGDVTPDTVTVQA</sequence>
<dbReference type="InterPro" id="IPR051617">
    <property type="entry name" value="UNC-93-like_regulator"/>
</dbReference>
<accession>A0A3E2HI11</accession>
<keyword evidence="4 6" id="KW-0472">Membrane</keyword>
<feature type="transmembrane region" description="Helical" evidence="6">
    <location>
        <begin position="267"/>
        <end position="287"/>
    </location>
</feature>
<feature type="transmembrane region" description="Helical" evidence="6">
    <location>
        <begin position="177"/>
        <end position="198"/>
    </location>
</feature>
<feature type="transmembrane region" description="Helical" evidence="6">
    <location>
        <begin position="299"/>
        <end position="318"/>
    </location>
</feature>
<feature type="transmembrane region" description="Helical" evidence="6">
    <location>
        <begin position="235"/>
        <end position="255"/>
    </location>
</feature>
<keyword evidence="8" id="KW-1185">Reference proteome</keyword>
<evidence type="ECO:0000256" key="2">
    <source>
        <dbReference type="ARBA" id="ARBA00022692"/>
    </source>
</evidence>
<comment type="subcellular location">
    <subcellularLocation>
        <location evidence="1">Membrane</location>
        <topology evidence="1">Multi-pass membrane protein</topology>
    </subcellularLocation>
</comment>
<feature type="non-terminal residue" evidence="7">
    <location>
        <position position="1"/>
    </location>
</feature>
<reference evidence="7 8" key="1">
    <citation type="submission" date="2018-05" db="EMBL/GenBank/DDBJ databases">
        <title>Draft genome sequence of Scytalidium lignicola DSM 105466, a ubiquitous saprotrophic fungus.</title>
        <authorList>
            <person name="Buettner E."/>
            <person name="Gebauer A.M."/>
            <person name="Hofrichter M."/>
            <person name="Liers C."/>
            <person name="Kellner H."/>
        </authorList>
    </citation>
    <scope>NUCLEOTIDE SEQUENCE [LARGE SCALE GENOMIC DNA]</scope>
    <source>
        <strain evidence="7 8">DSM 105466</strain>
    </source>
</reference>
<evidence type="ECO:0000256" key="4">
    <source>
        <dbReference type="ARBA" id="ARBA00023136"/>
    </source>
</evidence>
<feature type="transmembrane region" description="Helical" evidence="6">
    <location>
        <begin position="407"/>
        <end position="428"/>
    </location>
</feature>
<evidence type="ECO:0000313" key="7">
    <source>
        <dbReference type="EMBL" id="RFU32792.1"/>
    </source>
</evidence>
<keyword evidence="3 6" id="KW-1133">Transmembrane helix</keyword>
<comment type="caution">
    <text evidence="7">The sequence shown here is derived from an EMBL/GenBank/DDBJ whole genome shotgun (WGS) entry which is preliminary data.</text>
</comment>
<evidence type="ECO:0000256" key="1">
    <source>
        <dbReference type="ARBA" id="ARBA00004141"/>
    </source>
</evidence>
<dbReference type="EMBL" id="NCSJ02000048">
    <property type="protein sequence ID" value="RFU32792.1"/>
    <property type="molecule type" value="Genomic_DNA"/>
</dbReference>
<feature type="transmembrane region" description="Helical" evidence="6">
    <location>
        <begin position="55"/>
        <end position="74"/>
    </location>
</feature>
<evidence type="ECO:0000313" key="8">
    <source>
        <dbReference type="Proteomes" id="UP000258309"/>
    </source>
</evidence>
<dbReference type="Pfam" id="PF05978">
    <property type="entry name" value="UNC-93"/>
    <property type="match status" value="1"/>
</dbReference>
<feature type="non-terminal residue" evidence="7">
    <location>
        <position position="490"/>
    </location>
</feature>
<dbReference type="InterPro" id="IPR036259">
    <property type="entry name" value="MFS_trans_sf"/>
</dbReference>
<feature type="compositionally biased region" description="Basic and acidic residues" evidence="5">
    <location>
        <begin position="464"/>
        <end position="478"/>
    </location>
</feature>
<feature type="transmembrane region" description="Helical" evidence="6">
    <location>
        <begin position="107"/>
        <end position="130"/>
    </location>
</feature>
<feature type="region of interest" description="Disordered" evidence="5">
    <location>
        <begin position="464"/>
        <end position="485"/>
    </location>
</feature>
<name>A0A3E2HI11_SCYLI</name>
<feature type="transmembrane region" description="Helical" evidence="6">
    <location>
        <begin position="142"/>
        <end position="165"/>
    </location>
</feature>
<evidence type="ECO:0008006" key="9">
    <source>
        <dbReference type="Google" id="ProtNLM"/>
    </source>
</evidence>
<organism evidence="7 8">
    <name type="scientific">Scytalidium lignicola</name>
    <name type="common">Hyphomycete</name>
    <dbReference type="NCBI Taxonomy" id="5539"/>
    <lineage>
        <taxon>Eukaryota</taxon>
        <taxon>Fungi</taxon>
        <taxon>Dikarya</taxon>
        <taxon>Ascomycota</taxon>
        <taxon>Pezizomycotina</taxon>
        <taxon>Leotiomycetes</taxon>
        <taxon>Leotiomycetes incertae sedis</taxon>
        <taxon>Scytalidium</taxon>
    </lineage>
</organism>
<protein>
    <recommendedName>
        <fullName evidence="9">Major facilitator superfamily (MFS) profile domain-containing protein</fullName>
    </recommendedName>
</protein>
<evidence type="ECO:0000256" key="5">
    <source>
        <dbReference type="SAM" id="MobiDB-lite"/>
    </source>
</evidence>